<organism evidence="1 2">
    <name type="scientific">Emiliania huxleyi (strain CCMP1516)</name>
    <dbReference type="NCBI Taxonomy" id="280463"/>
    <lineage>
        <taxon>Eukaryota</taxon>
        <taxon>Haptista</taxon>
        <taxon>Haptophyta</taxon>
        <taxon>Prymnesiophyceae</taxon>
        <taxon>Isochrysidales</taxon>
        <taxon>Noelaerhabdaceae</taxon>
        <taxon>Emiliania</taxon>
    </lineage>
</organism>
<dbReference type="HOGENOM" id="CLU_353178_0_0_1"/>
<protein>
    <recommendedName>
        <fullName evidence="3">Ankyrin repeat protein</fullName>
    </recommendedName>
</protein>
<reference evidence="1" key="2">
    <citation type="submission" date="2024-10" db="UniProtKB">
        <authorList>
            <consortium name="EnsemblProtists"/>
        </authorList>
    </citation>
    <scope>IDENTIFICATION</scope>
</reference>
<dbReference type="Gene3D" id="1.25.40.20">
    <property type="entry name" value="Ankyrin repeat-containing domain"/>
    <property type="match status" value="2"/>
</dbReference>
<dbReference type="InterPro" id="IPR052050">
    <property type="entry name" value="SecEffector_AnkRepeat"/>
</dbReference>
<keyword evidence="2" id="KW-1185">Reference proteome</keyword>
<evidence type="ECO:0008006" key="3">
    <source>
        <dbReference type="Google" id="ProtNLM"/>
    </source>
</evidence>
<dbReference type="SUPFAM" id="SSF48403">
    <property type="entry name" value="Ankyrin repeat"/>
    <property type="match status" value="1"/>
</dbReference>
<dbReference type="RefSeq" id="XP_005776525.1">
    <property type="nucleotide sequence ID" value="XM_005776468.1"/>
</dbReference>
<dbReference type="PaxDb" id="2903-EOD24096"/>
<dbReference type="AlphaFoldDB" id="A0A0D3JKR1"/>
<dbReference type="GeneID" id="17269642"/>
<dbReference type="PANTHER" id="PTHR46586">
    <property type="entry name" value="ANKYRIN REPEAT-CONTAINING PROTEIN"/>
    <property type="match status" value="1"/>
</dbReference>
<accession>A0A0D3JKR1</accession>
<reference evidence="2" key="1">
    <citation type="journal article" date="2013" name="Nature">
        <title>Pan genome of the phytoplankton Emiliania underpins its global distribution.</title>
        <authorList>
            <person name="Read B.A."/>
            <person name="Kegel J."/>
            <person name="Klute M.J."/>
            <person name="Kuo A."/>
            <person name="Lefebvre S.C."/>
            <person name="Maumus F."/>
            <person name="Mayer C."/>
            <person name="Miller J."/>
            <person name="Monier A."/>
            <person name="Salamov A."/>
            <person name="Young J."/>
            <person name="Aguilar M."/>
            <person name="Claverie J.M."/>
            <person name="Frickenhaus S."/>
            <person name="Gonzalez K."/>
            <person name="Herman E.K."/>
            <person name="Lin Y.C."/>
            <person name="Napier J."/>
            <person name="Ogata H."/>
            <person name="Sarno A.F."/>
            <person name="Shmutz J."/>
            <person name="Schroeder D."/>
            <person name="de Vargas C."/>
            <person name="Verret F."/>
            <person name="von Dassow P."/>
            <person name="Valentin K."/>
            <person name="Van de Peer Y."/>
            <person name="Wheeler G."/>
            <person name="Dacks J.B."/>
            <person name="Delwiche C.F."/>
            <person name="Dyhrman S.T."/>
            <person name="Glockner G."/>
            <person name="John U."/>
            <person name="Richards T."/>
            <person name="Worden A.Z."/>
            <person name="Zhang X."/>
            <person name="Grigoriev I.V."/>
            <person name="Allen A.E."/>
            <person name="Bidle K."/>
            <person name="Borodovsky M."/>
            <person name="Bowler C."/>
            <person name="Brownlee C."/>
            <person name="Cock J.M."/>
            <person name="Elias M."/>
            <person name="Gladyshev V.N."/>
            <person name="Groth M."/>
            <person name="Guda C."/>
            <person name="Hadaegh A."/>
            <person name="Iglesias-Rodriguez M.D."/>
            <person name="Jenkins J."/>
            <person name="Jones B.M."/>
            <person name="Lawson T."/>
            <person name="Leese F."/>
            <person name="Lindquist E."/>
            <person name="Lobanov A."/>
            <person name="Lomsadze A."/>
            <person name="Malik S.B."/>
            <person name="Marsh M.E."/>
            <person name="Mackinder L."/>
            <person name="Mock T."/>
            <person name="Mueller-Roeber B."/>
            <person name="Pagarete A."/>
            <person name="Parker M."/>
            <person name="Probert I."/>
            <person name="Quesneville H."/>
            <person name="Raines C."/>
            <person name="Rensing S.A."/>
            <person name="Riano-Pachon D.M."/>
            <person name="Richier S."/>
            <person name="Rokitta S."/>
            <person name="Shiraiwa Y."/>
            <person name="Soanes D.M."/>
            <person name="van der Giezen M."/>
            <person name="Wahlund T.M."/>
            <person name="Williams B."/>
            <person name="Wilson W."/>
            <person name="Wolfe G."/>
            <person name="Wurch L.L."/>
        </authorList>
    </citation>
    <scope>NUCLEOTIDE SEQUENCE</scope>
</reference>
<name>A0A0D3JKR1_EMIH1</name>
<sequence>MHHVGLPKASVQLFVMDAFTSDAPAFCQPCQPSATSESPTSTLDTLIEPTISSPFMALRLDDDLRIIASLPASCVSIESLSDDDIFYILKILSASAAILPAVLSCTRIRAVHQAHTGLCVECVGCGHSCAPKLRTYLTDLAARMELLSWAMSIGCPYPHEMSTDILCTAAAVHGDVRVLRFALEAGCPVERAEGSDTDIHSYYSGRSATIRTAAANGHNDYVVAAIESGCEWGNNPMFDAARHGKLETMKLMHDMGCPINEHVSYAAAQYAGVASDQQEKRAVLEWLAEVGAPMEKACEGVAERCLNSHNDPKRAGLQVEAFRFAASKGGALNAAATARLLLETESLDTAEFEWIRKQGCDLSGVDASSAGALWNFHAYEGGLQEIERLYASKLPWHEWALPAAIDSLDDELSVVKWMVEEGCPVSGRAMYAACCIGGKRVLPLLEFLDAQGARRQTWASFVINEETDDYPGDEHRVWAVSYCGDAAIDSGCIETFEWVIKRAPGAWLPVRAYSAAARLGHKKMLEYLVAKHPASGWQDEEDGLESFSTLGFVMQSSNGLGVKLTFEMLELCVSLGCPVSPAAFLAAARLDVFAESFQYMQWLLDKGCTLTHKICSSAADAPVQSLPRQRLVKVYHFKNKELLDELCGGDRPGGIAQWPLTKVQWLHSRGVPVGAGTMNAAAKHGNVGLLAWALEQGCKVSENSLDLAAYHGQIEAMEWLVEHDCPIGARCTLKAAAQGRQAALCWLLERGAPFDKAKAKRALLKAQAANAPGSDERNAKLYRRATSALANETLWR</sequence>
<dbReference type="InterPro" id="IPR002110">
    <property type="entry name" value="Ankyrin_rpt"/>
</dbReference>
<dbReference type="InterPro" id="IPR036770">
    <property type="entry name" value="Ankyrin_rpt-contain_sf"/>
</dbReference>
<dbReference type="SMART" id="SM00248">
    <property type="entry name" value="ANK"/>
    <property type="match status" value="3"/>
</dbReference>
<evidence type="ECO:0000313" key="2">
    <source>
        <dbReference type="Proteomes" id="UP000013827"/>
    </source>
</evidence>
<dbReference type="KEGG" id="ehx:EMIHUDRAFT_101287"/>
<dbReference type="Proteomes" id="UP000013827">
    <property type="component" value="Unassembled WGS sequence"/>
</dbReference>
<dbReference type="EnsemblProtists" id="EOD24096">
    <property type="protein sequence ID" value="EOD24096"/>
    <property type="gene ID" value="EMIHUDRAFT_101287"/>
</dbReference>
<proteinExistence type="predicted"/>
<evidence type="ECO:0000313" key="1">
    <source>
        <dbReference type="EnsemblProtists" id="EOD24096"/>
    </source>
</evidence>
<dbReference type="PANTHER" id="PTHR46586:SF3">
    <property type="entry name" value="ANKYRIN REPEAT-CONTAINING PROTEIN"/>
    <property type="match status" value="1"/>
</dbReference>